<feature type="chain" id="PRO_5021026954" description="Peptidoglycan-binding protein" evidence="1">
    <location>
        <begin position="24"/>
        <end position="351"/>
    </location>
</feature>
<evidence type="ECO:0000313" key="2">
    <source>
        <dbReference type="EMBL" id="QBE48022.1"/>
    </source>
</evidence>
<dbReference type="RefSeq" id="WP_130109171.1">
    <property type="nucleotide sequence ID" value="NZ_CP035806.1"/>
</dbReference>
<keyword evidence="1" id="KW-0732">Signal</keyword>
<dbReference type="EMBL" id="CP035806">
    <property type="protein sequence ID" value="QBE48022.1"/>
    <property type="molecule type" value="Genomic_DNA"/>
</dbReference>
<feature type="signal peptide" evidence="1">
    <location>
        <begin position="1"/>
        <end position="23"/>
    </location>
</feature>
<organism evidence="2 3">
    <name type="scientific">Leucobacter triazinivorans</name>
    <dbReference type="NCBI Taxonomy" id="1784719"/>
    <lineage>
        <taxon>Bacteria</taxon>
        <taxon>Bacillati</taxon>
        <taxon>Actinomycetota</taxon>
        <taxon>Actinomycetes</taxon>
        <taxon>Micrococcales</taxon>
        <taxon>Microbacteriaceae</taxon>
        <taxon>Leucobacter</taxon>
    </lineage>
</organism>
<evidence type="ECO:0000313" key="3">
    <source>
        <dbReference type="Proteomes" id="UP000289260"/>
    </source>
</evidence>
<evidence type="ECO:0000256" key="1">
    <source>
        <dbReference type="SAM" id="SignalP"/>
    </source>
</evidence>
<gene>
    <name evidence="2" type="ORF">EVS81_03580</name>
</gene>
<dbReference type="KEGG" id="ltr:EVS81_03580"/>
<accession>A0A4P6KCV3</accession>
<dbReference type="OrthoDB" id="3238883at2"/>
<reference evidence="2 3" key="1">
    <citation type="submission" date="2019-02" db="EMBL/GenBank/DDBJ databases">
        <authorList>
            <person name="Sun L."/>
            <person name="Pan D."/>
            <person name="Wu X."/>
        </authorList>
    </citation>
    <scope>NUCLEOTIDE SEQUENCE [LARGE SCALE GENOMIC DNA]</scope>
    <source>
        <strain evidence="2 3">JW-1</strain>
    </source>
</reference>
<keyword evidence="3" id="KW-1185">Reference proteome</keyword>
<name>A0A4P6KCV3_9MICO</name>
<proteinExistence type="predicted"/>
<evidence type="ECO:0008006" key="4">
    <source>
        <dbReference type="Google" id="ProtNLM"/>
    </source>
</evidence>
<protein>
    <recommendedName>
        <fullName evidence="4">Peptidoglycan-binding protein</fullName>
    </recommendedName>
</protein>
<dbReference type="Proteomes" id="UP000289260">
    <property type="component" value="Chromosome"/>
</dbReference>
<dbReference type="AlphaFoldDB" id="A0A4P6KCV3"/>
<sequence>MRRRLPRLGLSALTLLVAAAVGAATALAITAGLLSSAHGTPSTLRDAETVTAVPVIQREYDDARAVEVGFSMGADGVLQAPMAGKATRFVCSAGSELASGESVLSIDGRPVLSLATSVPLWRDIPVGASGADVTALQQELARLGYEVATDGTMWPDAIAAVSDLIHRAGDTDFAEPIVPLERVLWIPAASTPIKTCTVSIGASVAPGDALADTPGALSSAAVARLPADLIEGARSLLIDGESLKVSESGEVTDAAALQALALTPSFTAALGESATSVSAKFALENPIEIAVVPPPAIFAVEDSNGCVLDRDGKPYRVRIIGSELGQSFIVFDVKEAPAEVLLKPDGAAACE</sequence>